<dbReference type="SUPFAM" id="SSF56112">
    <property type="entry name" value="Protein kinase-like (PK-like)"/>
    <property type="match status" value="1"/>
</dbReference>
<dbReference type="InterPro" id="IPR050205">
    <property type="entry name" value="CDPK_Ser/Thr_kinases"/>
</dbReference>
<dbReference type="CDD" id="cd05117">
    <property type="entry name" value="STKc_CAMK"/>
    <property type="match status" value="1"/>
</dbReference>
<proteinExistence type="inferred from homology"/>
<dbReference type="PANTHER" id="PTHR24349">
    <property type="entry name" value="SERINE/THREONINE-PROTEIN KINASE"/>
    <property type="match status" value="1"/>
</dbReference>
<evidence type="ECO:0000256" key="13">
    <source>
        <dbReference type="ARBA" id="ARBA00047899"/>
    </source>
</evidence>
<evidence type="ECO:0000256" key="15">
    <source>
        <dbReference type="PROSITE-ProRule" id="PRU10141"/>
    </source>
</evidence>
<dbReference type="FunFam" id="1.10.510.10:FF:000668">
    <property type="entry name" value="Phosphoenolpyruvate carboxylase kinase"/>
    <property type="match status" value="1"/>
</dbReference>
<evidence type="ECO:0000256" key="5">
    <source>
        <dbReference type="ARBA" id="ARBA00022679"/>
    </source>
</evidence>
<dbReference type="GO" id="GO:0046872">
    <property type="term" value="F:metal ion binding"/>
    <property type="evidence" value="ECO:0007669"/>
    <property type="project" value="UniProtKB-KW"/>
</dbReference>
<name>A0A8K0DL64_9ROSA</name>
<accession>A0A8K0DL64</accession>
<evidence type="ECO:0000256" key="8">
    <source>
        <dbReference type="ARBA" id="ARBA00022741"/>
    </source>
</evidence>
<dbReference type="InterPro" id="IPR017441">
    <property type="entry name" value="Protein_kinase_ATP_BS"/>
</dbReference>
<dbReference type="Pfam" id="PF00069">
    <property type="entry name" value="Pkinase"/>
    <property type="match status" value="1"/>
</dbReference>
<evidence type="ECO:0000256" key="7">
    <source>
        <dbReference type="ARBA" id="ARBA00022737"/>
    </source>
</evidence>
<protein>
    <recommendedName>
        <fullName evidence="2">non-specific serine/threonine protein kinase</fullName>
        <ecNumber evidence="2">2.7.11.1</ecNumber>
    </recommendedName>
</protein>
<evidence type="ECO:0000256" key="12">
    <source>
        <dbReference type="ARBA" id="ARBA00024334"/>
    </source>
</evidence>
<evidence type="ECO:0000256" key="11">
    <source>
        <dbReference type="ARBA" id="ARBA00022840"/>
    </source>
</evidence>
<keyword evidence="7" id="KW-0677">Repeat</keyword>
<dbReference type="AlphaFoldDB" id="A0A8K0DL64"/>
<dbReference type="SMART" id="SM00220">
    <property type="entry name" value="S_TKc"/>
    <property type="match status" value="1"/>
</dbReference>
<comment type="catalytic activity">
    <reaction evidence="13">
        <text>L-threonyl-[protein] + ATP = O-phospho-L-threonyl-[protein] + ADP + H(+)</text>
        <dbReference type="Rhea" id="RHEA:46608"/>
        <dbReference type="Rhea" id="RHEA-COMP:11060"/>
        <dbReference type="Rhea" id="RHEA-COMP:11605"/>
        <dbReference type="ChEBI" id="CHEBI:15378"/>
        <dbReference type="ChEBI" id="CHEBI:30013"/>
        <dbReference type="ChEBI" id="CHEBI:30616"/>
        <dbReference type="ChEBI" id="CHEBI:61977"/>
        <dbReference type="ChEBI" id="CHEBI:456216"/>
        <dbReference type="EC" id="2.7.11.1"/>
    </reaction>
</comment>
<evidence type="ECO:0000256" key="14">
    <source>
        <dbReference type="ARBA" id="ARBA00048679"/>
    </source>
</evidence>
<evidence type="ECO:0000313" key="17">
    <source>
        <dbReference type="EMBL" id="KAF3433040.1"/>
    </source>
</evidence>
<organism evidence="17 18">
    <name type="scientific">Rhamnella rubrinervis</name>
    <dbReference type="NCBI Taxonomy" id="2594499"/>
    <lineage>
        <taxon>Eukaryota</taxon>
        <taxon>Viridiplantae</taxon>
        <taxon>Streptophyta</taxon>
        <taxon>Embryophyta</taxon>
        <taxon>Tracheophyta</taxon>
        <taxon>Spermatophyta</taxon>
        <taxon>Magnoliopsida</taxon>
        <taxon>eudicotyledons</taxon>
        <taxon>Gunneridae</taxon>
        <taxon>Pentapetalae</taxon>
        <taxon>rosids</taxon>
        <taxon>fabids</taxon>
        <taxon>Rosales</taxon>
        <taxon>Rhamnaceae</taxon>
        <taxon>rhamnoid group</taxon>
        <taxon>Rhamneae</taxon>
        <taxon>Rhamnella</taxon>
    </lineage>
</organism>
<evidence type="ECO:0000256" key="6">
    <source>
        <dbReference type="ARBA" id="ARBA00022723"/>
    </source>
</evidence>
<keyword evidence="5" id="KW-0808">Transferase</keyword>
<gene>
    <name evidence="17" type="ORF">FNV43_RR24142</name>
</gene>
<dbReference type="OrthoDB" id="40902at2759"/>
<dbReference type="Gene3D" id="1.10.510.10">
    <property type="entry name" value="Transferase(Phosphotransferase) domain 1"/>
    <property type="match status" value="1"/>
</dbReference>
<dbReference type="PROSITE" id="PS50011">
    <property type="entry name" value="PROTEIN_KINASE_DOM"/>
    <property type="match status" value="1"/>
</dbReference>
<comment type="catalytic activity">
    <reaction evidence="14">
        <text>L-seryl-[protein] + ATP = O-phospho-L-seryl-[protein] + ADP + H(+)</text>
        <dbReference type="Rhea" id="RHEA:17989"/>
        <dbReference type="Rhea" id="RHEA-COMP:9863"/>
        <dbReference type="Rhea" id="RHEA-COMP:11604"/>
        <dbReference type="ChEBI" id="CHEBI:15378"/>
        <dbReference type="ChEBI" id="CHEBI:29999"/>
        <dbReference type="ChEBI" id="CHEBI:30616"/>
        <dbReference type="ChEBI" id="CHEBI:83421"/>
        <dbReference type="ChEBI" id="CHEBI:456216"/>
        <dbReference type="EC" id="2.7.11.1"/>
    </reaction>
</comment>
<dbReference type="EMBL" id="VOIH02000011">
    <property type="protein sequence ID" value="KAF3433040.1"/>
    <property type="molecule type" value="Genomic_DNA"/>
</dbReference>
<evidence type="ECO:0000259" key="16">
    <source>
        <dbReference type="PROSITE" id="PS50011"/>
    </source>
</evidence>
<feature type="domain" description="Protein kinase" evidence="16">
    <location>
        <begin position="42"/>
        <end position="300"/>
    </location>
</feature>
<dbReference type="InterPro" id="IPR008271">
    <property type="entry name" value="Ser/Thr_kinase_AS"/>
</dbReference>
<keyword evidence="4" id="KW-0597">Phosphoprotein</keyword>
<dbReference type="Proteomes" id="UP000796880">
    <property type="component" value="Unassembled WGS sequence"/>
</dbReference>
<feature type="binding site" evidence="15">
    <location>
        <position position="75"/>
    </location>
    <ligand>
        <name>ATP</name>
        <dbReference type="ChEBI" id="CHEBI:30616"/>
    </ligand>
</feature>
<dbReference type="PROSITE" id="PS00108">
    <property type="entry name" value="PROTEIN_KINASE_ST"/>
    <property type="match status" value="1"/>
</dbReference>
<dbReference type="FunFam" id="3.30.200.20:FF:000004">
    <property type="entry name" value="Calcium-dependent protein kinase 1"/>
    <property type="match status" value="1"/>
</dbReference>
<keyword evidence="9" id="KW-0418">Kinase</keyword>
<keyword evidence="11 15" id="KW-0067">ATP-binding</keyword>
<keyword evidence="6" id="KW-0479">Metal-binding</keyword>
<comment type="similarity">
    <text evidence="1">Belongs to the protein kinase superfamily. CAMK Ser/Thr protein kinase family. CaMK subfamily.</text>
</comment>
<dbReference type="Gene3D" id="3.30.200.20">
    <property type="entry name" value="Phosphorylase Kinase, domain 1"/>
    <property type="match status" value="1"/>
</dbReference>
<evidence type="ECO:0000256" key="9">
    <source>
        <dbReference type="ARBA" id="ARBA00022777"/>
    </source>
</evidence>
<dbReference type="InterPro" id="IPR000719">
    <property type="entry name" value="Prot_kinase_dom"/>
</dbReference>
<keyword evidence="8 15" id="KW-0547">Nucleotide-binding</keyword>
<evidence type="ECO:0000256" key="4">
    <source>
        <dbReference type="ARBA" id="ARBA00022553"/>
    </source>
</evidence>
<comment type="caution">
    <text evidence="17">The sequence shown here is derived from an EMBL/GenBank/DDBJ whole genome shotgun (WGS) entry which is preliminary data.</text>
</comment>
<sequence>MAVALSNGSSEPSTLPCSCYKVASLTATILDANQTSNLKDQYILGEQLGLGQFGVIRACTDKLTGDVLACKSIAKDRLVTLDDVRSVKLEIEIMTRLSGHPNVVDLKAVYEEEDYVHLVMELCAGGELFHQLEKYGRFSQSDARVLFRHLMQVVLYCHENGVVHRDLKPENILLATKSSSSPIKVADFGLATYIKPGQSLHGLVGSPFYIAPEVLSGGYNEAADVWSAGVILYILLSGMPPFWGKTKSRIFEAVKVADLRFPSDPWDHVSESAKDLIRKMLCTDPYQRFSAQQVLDHSWMKTTVSCPEQPSRSLNQSCGEWDLGGSSFSTPLMSRNQDISFGTGSPITCETPSSPTFTCRSSFSSFMAEPTTPCLASCGFSFRCSGNSNSLEVSSPLPSMPSFAFFSPGSGIKHRRSTVEVSINISRVEVIHGDADANLGKLLVLPDSSPCFRHINTELENKPGECKRAGGTSWSRLSGIHSKRNRTIGLGEHEQLDLMVTESVIRWSSCTHLPTSLRSSLVC</sequence>
<keyword evidence="10" id="KW-0106">Calcium</keyword>
<dbReference type="InterPro" id="IPR011009">
    <property type="entry name" value="Kinase-like_dom_sf"/>
</dbReference>
<evidence type="ECO:0000256" key="10">
    <source>
        <dbReference type="ARBA" id="ARBA00022837"/>
    </source>
</evidence>
<keyword evidence="18" id="KW-1185">Reference proteome</keyword>
<dbReference type="PROSITE" id="PS00107">
    <property type="entry name" value="PROTEIN_KINASE_ATP"/>
    <property type="match status" value="1"/>
</dbReference>
<dbReference type="GO" id="GO:0004674">
    <property type="term" value="F:protein serine/threonine kinase activity"/>
    <property type="evidence" value="ECO:0007669"/>
    <property type="project" value="UniProtKB-KW"/>
</dbReference>
<evidence type="ECO:0000256" key="1">
    <source>
        <dbReference type="ARBA" id="ARBA00005354"/>
    </source>
</evidence>
<reference evidence="17" key="1">
    <citation type="submission" date="2020-03" db="EMBL/GenBank/DDBJ databases">
        <title>A high-quality chromosome-level genome assembly of a woody plant with both climbing and erect habits, Rhamnella rubrinervis.</title>
        <authorList>
            <person name="Lu Z."/>
            <person name="Yang Y."/>
            <person name="Zhu X."/>
            <person name="Sun Y."/>
        </authorList>
    </citation>
    <scope>NUCLEOTIDE SEQUENCE</scope>
    <source>
        <strain evidence="17">BYM</strain>
        <tissue evidence="17">Leaf</tissue>
    </source>
</reference>
<evidence type="ECO:0000313" key="18">
    <source>
        <dbReference type="Proteomes" id="UP000796880"/>
    </source>
</evidence>
<dbReference type="GO" id="GO:0005524">
    <property type="term" value="F:ATP binding"/>
    <property type="evidence" value="ECO:0007669"/>
    <property type="project" value="UniProtKB-UniRule"/>
</dbReference>
<dbReference type="EC" id="2.7.11.1" evidence="2"/>
<keyword evidence="3" id="KW-0723">Serine/threonine-protein kinase</keyword>
<evidence type="ECO:0000256" key="3">
    <source>
        <dbReference type="ARBA" id="ARBA00022527"/>
    </source>
</evidence>
<comment type="similarity">
    <text evidence="12">Belongs to the protein kinase superfamily. Ser/Thr protein kinase family. CDPK subfamily.</text>
</comment>
<evidence type="ECO:0000256" key="2">
    <source>
        <dbReference type="ARBA" id="ARBA00012513"/>
    </source>
</evidence>